<gene>
    <name evidence="2" type="ORF">LX87_03197</name>
</gene>
<keyword evidence="1" id="KW-0812">Transmembrane</keyword>
<dbReference type="EMBL" id="QLMC01000004">
    <property type="protein sequence ID" value="RAJ95451.1"/>
    <property type="molecule type" value="Genomic_DNA"/>
</dbReference>
<accession>A0A327WUQ9</accession>
<name>A0A327WUQ9_LARAB</name>
<protein>
    <submittedName>
        <fullName evidence="2">Uncharacterized protein</fullName>
    </submittedName>
</protein>
<dbReference type="Proteomes" id="UP000248790">
    <property type="component" value="Unassembled WGS sequence"/>
</dbReference>
<keyword evidence="1" id="KW-0472">Membrane</keyword>
<evidence type="ECO:0000313" key="2">
    <source>
        <dbReference type="EMBL" id="RAJ95451.1"/>
    </source>
</evidence>
<evidence type="ECO:0000256" key="1">
    <source>
        <dbReference type="SAM" id="Phobius"/>
    </source>
</evidence>
<dbReference type="AlphaFoldDB" id="A0A327WUQ9"/>
<feature type="transmembrane region" description="Helical" evidence="1">
    <location>
        <begin position="12"/>
        <end position="35"/>
    </location>
</feature>
<evidence type="ECO:0000313" key="3">
    <source>
        <dbReference type="Proteomes" id="UP000248790"/>
    </source>
</evidence>
<keyword evidence="3" id="KW-1185">Reference proteome</keyword>
<sequence length="53" mass="5814">MMRKELLLKTVTSYLLELLIGALGESHGIVIFVLLSSTMSSRTVIHTIPQKGS</sequence>
<organism evidence="2 3">
    <name type="scientific">Larkinella arboricola</name>
    <dbReference type="NCBI Taxonomy" id="643671"/>
    <lineage>
        <taxon>Bacteria</taxon>
        <taxon>Pseudomonadati</taxon>
        <taxon>Bacteroidota</taxon>
        <taxon>Cytophagia</taxon>
        <taxon>Cytophagales</taxon>
        <taxon>Spirosomataceae</taxon>
        <taxon>Larkinella</taxon>
    </lineage>
</organism>
<proteinExistence type="predicted"/>
<reference evidence="2 3" key="1">
    <citation type="submission" date="2018-06" db="EMBL/GenBank/DDBJ databases">
        <title>Genomic Encyclopedia of Archaeal and Bacterial Type Strains, Phase II (KMG-II): from individual species to whole genera.</title>
        <authorList>
            <person name="Goeker M."/>
        </authorList>
    </citation>
    <scope>NUCLEOTIDE SEQUENCE [LARGE SCALE GENOMIC DNA]</scope>
    <source>
        <strain evidence="2 3">DSM 21851</strain>
    </source>
</reference>
<keyword evidence="1" id="KW-1133">Transmembrane helix</keyword>
<comment type="caution">
    <text evidence="2">The sequence shown here is derived from an EMBL/GenBank/DDBJ whole genome shotgun (WGS) entry which is preliminary data.</text>
</comment>